<gene>
    <name evidence="2" type="ORF">TUBRATIS_11520</name>
</gene>
<proteinExistence type="predicted"/>
<sequence>MNALVICGVIFMISLLVLIIYLVRIYIKKQTKKYLNLCIEALGEELESLLILNRSNTTNNLLHNYLTQKTEESFKNLCDKISSASYEYDSKHLTTPGFIMKVLLCELIKEQLKIRYNNGFMFCKYTFDNLKHIAPIVENYCIVYKMPFGNYFTNILEYKIHNNIVKLLKQNLVNYFIKNVIGFFFECEEVNLPKKVIVLYHNPEETMDPYHSRSMKLNSPQDFSQYKLSSMVIKCTHNDYEIIKGLNVENQSPETIRENYKIYTNSSLALGIFEKRT</sequence>
<reference evidence="2 3" key="1">
    <citation type="submission" date="2018-10" db="EMBL/GenBank/DDBJ databases">
        <title>Draft genome sequence of the microsporidian Tubulinosema ratisbonensis.</title>
        <authorList>
            <person name="Polonais V."/>
            <person name="Peyretaillade E."/>
            <person name="Niehus S."/>
            <person name="Wawrzyniak I."/>
            <person name="Franchet A."/>
            <person name="Gaspin C."/>
            <person name="Reichstadt M."/>
            <person name="Belser C."/>
            <person name="Labadie K."/>
            <person name="Delbac F."/>
            <person name="Ferrandon D."/>
        </authorList>
    </citation>
    <scope>NUCLEOTIDE SEQUENCE [LARGE SCALE GENOMIC DNA]</scope>
    <source>
        <strain evidence="2 3">Franzen</strain>
    </source>
</reference>
<keyword evidence="1" id="KW-0472">Membrane</keyword>
<comment type="caution">
    <text evidence="2">The sequence shown here is derived from an EMBL/GenBank/DDBJ whole genome shotgun (WGS) entry which is preliminary data.</text>
</comment>
<evidence type="ECO:0000313" key="2">
    <source>
        <dbReference type="EMBL" id="RVD92348.1"/>
    </source>
</evidence>
<keyword evidence="1" id="KW-1133">Transmembrane helix</keyword>
<feature type="transmembrane region" description="Helical" evidence="1">
    <location>
        <begin position="6"/>
        <end position="27"/>
    </location>
</feature>
<accession>A0A437AMR3</accession>
<organism evidence="2 3">
    <name type="scientific">Tubulinosema ratisbonensis</name>
    <dbReference type="NCBI Taxonomy" id="291195"/>
    <lineage>
        <taxon>Eukaryota</taxon>
        <taxon>Fungi</taxon>
        <taxon>Fungi incertae sedis</taxon>
        <taxon>Microsporidia</taxon>
        <taxon>Tubulinosematoidea</taxon>
        <taxon>Tubulinosematidae</taxon>
        <taxon>Tubulinosema</taxon>
    </lineage>
</organism>
<protein>
    <submittedName>
        <fullName evidence="2">Uncharacterized protein</fullName>
    </submittedName>
</protein>
<evidence type="ECO:0000313" key="3">
    <source>
        <dbReference type="Proteomes" id="UP000282876"/>
    </source>
</evidence>
<dbReference type="VEuPathDB" id="MicrosporidiaDB:TUBRATIS_11520"/>
<keyword evidence="1" id="KW-0812">Transmembrane</keyword>
<name>A0A437AMR3_9MICR</name>
<dbReference type="EMBL" id="RCSS01000242">
    <property type="protein sequence ID" value="RVD92348.1"/>
    <property type="molecule type" value="Genomic_DNA"/>
</dbReference>
<dbReference type="Proteomes" id="UP000282876">
    <property type="component" value="Unassembled WGS sequence"/>
</dbReference>
<dbReference type="AlphaFoldDB" id="A0A437AMR3"/>
<evidence type="ECO:0000256" key="1">
    <source>
        <dbReference type="SAM" id="Phobius"/>
    </source>
</evidence>
<keyword evidence="3" id="KW-1185">Reference proteome</keyword>